<dbReference type="AlphaFoldDB" id="A0A368KNR4"/>
<dbReference type="PANTHER" id="PTHR43134">
    <property type="entry name" value="SIGNAL RECOGNITION PARTICLE RECEPTOR SUBUNIT ALPHA"/>
    <property type="match status" value="1"/>
</dbReference>
<evidence type="ECO:0000256" key="12">
    <source>
        <dbReference type="ARBA" id="ARBA00025337"/>
    </source>
</evidence>
<evidence type="ECO:0000256" key="11">
    <source>
        <dbReference type="ARBA" id="ARBA00023225"/>
    </source>
</evidence>
<evidence type="ECO:0000256" key="4">
    <source>
        <dbReference type="ARBA" id="ARBA00022448"/>
    </source>
</evidence>
<evidence type="ECO:0000259" key="15">
    <source>
        <dbReference type="SMART" id="SM00382"/>
    </source>
</evidence>
<accession>A0A368KNR4</accession>
<evidence type="ECO:0000256" key="2">
    <source>
        <dbReference type="ARBA" id="ARBA00008531"/>
    </source>
</evidence>
<dbReference type="RefSeq" id="WP_114372068.1">
    <property type="nucleotide sequence ID" value="NZ_QPEX01000045.1"/>
</dbReference>
<dbReference type="InterPro" id="IPR047040">
    <property type="entry name" value="FlhF__GTPase_dom"/>
</dbReference>
<evidence type="ECO:0000256" key="7">
    <source>
        <dbReference type="ARBA" id="ARBA00022795"/>
    </source>
</evidence>
<keyword evidence="10" id="KW-0472">Membrane</keyword>
<evidence type="ECO:0000256" key="9">
    <source>
        <dbReference type="ARBA" id="ARBA00023134"/>
    </source>
</evidence>
<dbReference type="GO" id="GO:0044781">
    <property type="term" value="P:bacterial-type flagellum organization"/>
    <property type="evidence" value="ECO:0007669"/>
    <property type="project" value="UniProtKB-UniRule"/>
</dbReference>
<keyword evidence="6" id="KW-0547">Nucleotide-binding</keyword>
<evidence type="ECO:0000256" key="14">
    <source>
        <dbReference type="SAM" id="MobiDB-lite"/>
    </source>
</evidence>
<evidence type="ECO:0000256" key="13">
    <source>
        <dbReference type="NCBIfam" id="TIGR03499"/>
    </source>
</evidence>
<dbReference type="Pfam" id="PF00448">
    <property type="entry name" value="SRP54"/>
    <property type="match status" value="1"/>
</dbReference>
<keyword evidence="11" id="KW-1006">Bacterial flagellum protein export</keyword>
<dbReference type="GO" id="GO:0005886">
    <property type="term" value="C:plasma membrane"/>
    <property type="evidence" value="ECO:0007669"/>
    <property type="project" value="UniProtKB-SubCell"/>
</dbReference>
<keyword evidence="4" id="KW-0813">Transport</keyword>
<dbReference type="InterPro" id="IPR000897">
    <property type="entry name" value="SRP54_GTPase_dom"/>
</dbReference>
<feature type="domain" description="AAA+ ATPase" evidence="15">
    <location>
        <begin position="193"/>
        <end position="339"/>
    </location>
</feature>
<keyword evidence="17" id="KW-0969">Cilium</keyword>
<dbReference type="OrthoDB" id="9778554at2"/>
<feature type="region of interest" description="Disordered" evidence="14">
    <location>
        <begin position="67"/>
        <end position="103"/>
    </location>
</feature>
<feature type="domain" description="SRP54-type proteins GTP-binding" evidence="16">
    <location>
        <begin position="194"/>
        <end position="384"/>
    </location>
</feature>
<name>A0A368KNR4_9BACT</name>
<comment type="function">
    <text evidence="12">Necessary for flagellar biosynthesis. May be involved in translocation of the flagellum.</text>
</comment>
<evidence type="ECO:0000256" key="6">
    <source>
        <dbReference type="ARBA" id="ARBA00022741"/>
    </source>
</evidence>
<dbReference type="GO" id="GO:0003924">
    <property type="term" value="F:GTPase activity"/>
    <property type="evidence" value="ECO:0007669"/>
    <property type="project" value="UniProtKB-UniRule"/>
</dbReference>
<keyword evidence="17" id="KW-0282">Flagellum</keyword>
<dbReference type="InterPro" id="IPR020006">
    <property type="entry name" value="FlhF"/>
</dbReference>
<evidence type="ECO:0000313" key="17">
    <source>
        <dbReference type="EMBL" id="RCS41160.1"/>
    </source>
</evidence>
<evidence type="ECO:0000256" key="5">
    <source>
        <dbReference type="ARBA" id="ARBA00022475"/>
    </source>
</evidence>
<evidence type="ECO:0000256" key="8">
    <source>
        <dbReference type="ARBA" id="ARBA00022927"/>
    </source>
</evidence>
<evidence type="ECO:0000313" key="18">
    <source>
        <dbReference type="Proteomes" id="UP000253562"/>
    </source>
</evidence>
<keyword evidence="9" id="KW-0342">GTP-binding</keyword>
<organism evidence="17 18">
    <name type="scientific">Bremerella cremea</name>
    <dbReference type="NCBI Taxonomy" id="1031537"/>
    <lineage>
        <taxon>Bacteria</taxon>
        <taxon>Pseudomonadati</taxon>
        <taxon>Planctomycetota</taxon>
        <taxon>Planctomycetia</taxon>
        <taxon>Pirellulales</taxon>
        <taxon>Pirellulaceae</taxon>
        <taxon>Bremerella</taxon>
    </lineage>
</organism>
<feature type="compositionally biased region" description="Acidic residues" evidence="14">
    <location>
        <begin position="67"/>
        <end position="78"/>
    </location>
</feature>
<dbReference type="GO" id="GO:0006614">
    <property type="term" value="P:SRP-dependent cotranslational protein targeting to membrane"/>
    <property type="evidence" value="ECO:0007669"/>
    <property type="project" value="UniProtKB-UniRule"/>
</dbReference>
<dbReference type="GO" id="GO:0015031">
    <property type="term" value="P:protein transport"/>
    <property type="evidence" value="ECO:0007669"/>
    <property type="project" value="UniProtKB-KW"/>
</dbReference>
<reference evidence="17 18" key="1">
    <citation type="submission" date="2018-07" db="EMBL/GenBank/DDBJ databases">
        <title>Comparative genomes isolates from brazilian mangrove.</title>
        <authorList>
            <person name="De Araujo J.E."/>
            <person name="Taketani R.G."/>
            <person name="Silva M.C.P."/>
            <person name="Lourenco M.V."/>
            <person name="Oliveira V.M."/>
            <person name="Andreote F.D."/>
        </authorList>
    </citation>
    <scope>NUCLEOTIDE SEQUENCE [LARGE SCALE GENOMIC DNA]</scope>
    <source>
        <strain evidence="17 18">HEX PRIS-MGV</strain>
    </source>
</reference>
<dbReference type="InterPro" id="IPR003593">
    <property type="entry name" value="AAA+_ATPase"/>
</dbReference>
<dbReference type="SUPFAM" id="SSF52540">
    <property type="entry name" value="P-loop containing nucleoside triphosphate hydrolases"/>
    <property type="match status" value="1"/>
</dbReference>
<evidence type="ECO:0000256" key="1">
    <source>
        <dbReference type="ARBA" id="ARBA00004413"/>
    </source>
</evidence>
<dbReference type="EMBL" id="QPEX01000045">
    <property type="protein sequence ID" value="RCS41160.1"/>
    <property type="molecule type" value="Genomic_DNA"/>
</dbReference>
<gene>
    <name evidence="17" type="primary">flhF</name>
    <name evidence="17" type="ORF">DTL42_21540</name>
</gene>
<dbReference type="Proteomes" id="UP000253562">
    <property type="component" value="Unassembled WGS sequence"/>
</dbReference>
<protein>
    <recommendedName>
        <fullName evidence="3 13">Flagellar biosynthesis protein FlhF</fullName>
    </recommendedName>
</protein>
<comment type="similarity">
    <text evidence="2">Belongs to the GTP-binding SRP family.</text>
</comment>
<keyword evidence="8" id="KW-0653">Protein transport</keyword>
<dbReference type="CDD" id="cd17873">
    <property type="entry name" value="FlhF"/>
    <property type="match status" value="1"/>
</dbReference>
<evidence type="ECO:0000256" key="3">
    <source>
        <dbReference type="ARBA" id="ARBA00014919"/>
    </source>
</evidence>
<dbReference type="InterPro" id="IPR027417">
    <property type="entry name" value="P-loop_NTPase"/>
</dbReference>
<dbReference type="GO" id="GO:0005047">
    <property type="term" value="F:signal recognition particle binding"/>
    <property type="evidence" value="ECO:0007669"/>
    <property type="project" value="TreeGrafter"/>
</dbReference>
<dbReference type="Gene3D" id="1.20.120.1380">
    <property type="entry name" value="Flagellar FlhF biosynthesis protein, N domain"/>
    <property type="match status" value="1"/>
</dbReference>
<keyword evidence="17" id="KW-0966">Cell projection</keyword>
<comment type="subcellular location">
    <subcellularLocation>
        <location evidence="1">Cell membrane</location>
        <topology evidence="1">Peripheral membrane protein</topology>
        <orientation evidence="1">Cytoplasmic side</orientation>
    </subcellularLocation>
</comment>
<dbReference type="FunFam" id="3.40.50.300:FF:000695">
    <property type="entry name" value="Flagellar biosynthesis regulator FlhF"/>
    <property type="match status" value="1"/>
</dbReference>
<keyword evidence="7" id="KW-1005">Bacterial flagellum biogenesis</keyword>
<dbReference type="Gene3D" id="3.40.50.300">
    <property type="entry name" value="P-loop containing nucleotide triphosphate hydrolases"/>
    <property type="match status" value="1"/>
</dbReference>
<proteinExistence type="inferred from homology"/>
<sequence length="384" mass="42200">MNIKSFRAKSMHEALELVRQELGPDAALLHSREVPQRGLRGFFGGKEIELAAARDANLKSRFEIEEPLEEDDEEEPEAFEPPTLEQNIAPPEETPTASVPTLPFDQGIDLEAMSFNQTFFGNGPAYPPALLRIRERLVEAEVPGILADSLCERVLNAYPEESQQQEAALIDAVRQELMQSIPMGRDIDDTLLYPRVVAAIGPTGVGKTTTIAKLAARAKFDFKRRVGLVTVDTYRIAAVDQLQTYAEIMDLPMKIVATPMEVRNAINELSDCQQIFIDTAGRSPRDEVQVQQLRSLIKAASPDETYLVLSAPSSSRSLAEAVEKFTSVGPTSWVLTKIDEVGSLGNTLSFLQDPQLPLAYVTNGQDVPQAIAAADPEDLVSRIL</sequence>
<dbReference type="SMART" id="SM00382">
    <property type="entry name" value="AAA"/>
    <property type="match status" value="1"/>
</dbReference>
<dbReference type="NCBIfam" id="TIGR03499">
    <property type="entry name" value="FlhF"/>
    <property type="match status" value="1"/>
</dbReference>
<dbReference type="GO" id="GO:0005525">
    <property type="term" value="F:GTP binding"/>
    <property type="evidence" value="ECO:0007669"/>
    <property type="project" value="UniProtKB-UniRule"/>
</dbReference>
<evidence type="ECO:0000256" key="10">
    <source>
        <dbReference type="ARBA" id="ARBA00023136"/>
    </source>
</evidence>
<dbReference type="PANTHER" id="PTHR43134:SF3">
    <property type="entry name" value="FLAGELLAR BIOSYNTHESIS PROTEIN FLHF"/>
    <property type="match status" value="1"/>
</dbReference>
<dbReference type="SMART" id="SM00962">
    <property type="entry name" value="SRP54"/>
    <property type="match status" value="1"/>
</dbReference>
<keyword evidence="5" id="KW-1003">Cell membrane</keyword>
<comment type="caution">
    <text evidence="17">The sequence shown here is derived from an EMBL/GenBank/DDBJ whole genome shotgun (WGS) entry which is preliminary data.</text>
</comment>
<evidence type="ECO:0000259" key="16">
    <source>
        <dbReference type="SMART" id="SM00962"/>
    </source>
</evidence>